<dbReference type="Proteomes" id="UP000009168">
    <property type="component" value="Unassembled WGS sequence"/>
</dbReference>
<dbReference type="AlphaFoldDB" id="I7ML15"/>
<gene>
    <name evidence="3" type="ORF">TTHERM_00310370</name>
</gene>
<proteinExistence type="predicted"/>
<name>I7ML15_TETTS</name>
<protein>
    <submittedName>
        <fullName evidence="3">Transmembrane protein, putative</fullName>
    </submittedName>
</protein>
<keyword evidence="1" id="KW-0472">Membrane</keyword>
<evidence type="ECO:0000256" key="2">
    <source>
        <dbReference type="SAM" id="SignalP"/>
    </source>
</evidence>
<accession>I7ML15</accession>
<evidence type="ECO:0000313" key="4">
    <source>
        <dbReference type="Proteomes" id="UP000009168"/>
    </source>
</evidence>
<dbReference type="GeneID" id="7842774"/>
<sequence>MNKQQVFLILLVFFNIFSQVCTLESGVFKDQNYKMQIPQEERSLKRKQNILHTLNQLGESYMDLVQYLSENVIQKIQSYLSLDYYLTNKQDEFQKTTTGFNQMFYQSDVLNEEEWKKEYKSMPEHKSNKFRMMIDKSLEKEKEKNNSPFRQFNSFERLQKNPTVSTVSPKDLQQEEEYQFTQIQRLLQQNQNIPDDGEITKMSEKDKCQNNSYLVLIEQTAYFCNSSMVQEQFYKHLTPEQLQQNNCVTRKLKFESCLCPLDYVGRRCELESRVYCDLNILNEPRCKKFNEFYYVSEYTGLPPCLQVKNEDFLSYHVQAQCRNLFIPPKEPKVYGTSADYKILFDEKPPTAPIEWEPFKEFKYLYKSDKLVFSRLRILNPQIQYINWNNLGDNVIDSYLRKYNLTFEQIIGDQPFEIVINFRNLSPNITTAGRYTIEINLFEQFNYPTKDPFVLVASGIKLLVFEQEGFIETFSKSLDTQEIVLITLLISSLVLLFSFVTYYQFIQKPKNRKRKKDLLLQDDYSLHENLNENNINKEIAIEQNGDENGNDNYQIQENQ</sequence>
<dbReference type="RefSeq" id="XP_001021112.2">
    <property type="nucleotide sequence ID" value="XM_001021112.3"/>
</dbReference>
<dbReference type="InParanoid" id="I7ML15"/>
<dbReference type="EMBL" id="GG662608">
    <property type="protein sequence ID" value="EAS00867.2"/>
    <property type="molecule type" value="Genomic_DNA"/>
</dbReference>
<keyword evidence="2" id="KW-0732">Signal</keyword>
<keyword evidence="1 3" id="KW-0812">Transmembrane</keyword>
<keyword evidence="1" id="KW-1133">Transmembrane helix</keyword>
<dbReference type="KEGG" id="tet:TTHERM_00310370"/>
<feature type="signal peptide" evidence="2">
    <location>
        <begin position="1"/>
        <end position="22"/>
    </location>
</feature>
<feature type="chain" id="PRO_5003712767" evidence="2">
    <location>
        <begin position="23"/>
        <end position="558"/>
    </location>
</feature>
<evidence type="ECO:0000256" key="1">
    <source>
        <dbReference type="SAM" id="Phobius"/>
    </source>
</evidence>
<feature type="transmembrane region" description="Helical" evidence="1">
    <location>
        <begin position="482"/>
        <end position="505"/>
    </location>
</feature>
<organism evidence="3 4">
    <name type="scientific">Tetrahymena thermophila (strain SB210)</name>
    <dbReference type="NCBI Taxonomy" id="312017"/>
    <lineage>
        <taxon>Eukaryota</taxon>
        <taxon>Sar</taxon>
        <taxon>Alveolata</taxon>
        <taxon>Ciliophora</taxon>
        <taxon>Intramacronucleata</taxon>
        <taxon>Oligohymenophorea</taxon>
        <taxon>Hymenostomatida</taxon>
        <taxon>Tetrahymenina</taxon>
        <taxon>Tetrahymenidae</taxon>
        <taxon>Tetrahymena</taxon>
    </lineage>
</organism>
<keyword evidence="4" id="KW-1185">Reference proteome</keyword>
<evidence type="ECO:0000313" key="3">
    <source>
        <dbReference type="EMBL" id="EAS00867.2"/>
    </source>
</evidence>
<reference evidence="4" key="1">
    <citation type="journal article" date="2006" name="PLoS Biol.">
        <title>Macronuclear genome sequence of the ciliate Tetrahymena thermophila, a model eukaryote.</title>
        <authorList>
            <person name="Eisen J.A."/>
            <person name="Coyne R.S."/>
            <person name="Wu M."/>
            <person name="Wu D."/>
            <person name="Thiagarajan M."/>
            <person name="Wortman J.R."/>
            <person name="Badger J.H."/>
            <person name="Ren Q."/>
            <person name="Amedeo P."/>
            <person name="Jones K.M."/>
            <person name="Tallon L.J."/>
            <person name="Delcher A.L."/>
            <person name="Salzberg S.L."/>
            <person name="Silva J.C."/>
            <person name="Haas B.J."/>
            <person name="Majoros W.H."/>
            <person name="Farzad M."/>
            <person name="Carlton J.M."/>
            <person name="Smith R.K. Jr."/>
            <person name="Garg J."/>
            <person name="Pearlman R.E."/>
            <person name="Karrer K.M."/>
            <person name="Sun L."/>
            <person name="Manning G."/>
            <person name="Elde N.C."/>
            <person name="Turkewitz A.P."/>
            <person name="Asai D.J."/>
            <person name="Wilkes D.E."/>
            <person name="Wang Y."/>
            <person name="Cai H."/>
            <person name="Collins K."/>
            <person name="Stewart B.A."/>
            <person name="Lee S.R."/>
            <person name="Wilamowska K."/>
            <person name="Weinberg Z."/>
            <person name="Ruzzo W.L."/>
            <person name="Wloga D."/>
            <person name="Gaertig J."/>
            <person name="Frankel J."/>
            <person name="Tsao C.-C."/>
            <person name="Gorovsky M.A."/>
            <person name="Keeling P.J."/>
            <person name="Waller R.F."/>
            <person name="Patron N.J."/>
            <person name="Cherry J.M."/>
            <person name="Stover N.A."/>
            <person name="Krieger C.J."/>
            <person name="del Toro C."/>
            <person name="Ryder H.F."/>
            <person name="Williamson S.C."/>
            <person name="Barbeau R.A."/>
            <person name="Hamilton E.P."/>
            <person name="Orias E."/>
        </authorList>
    </citation>
    <scope>NUCLEOTIDE SEQUENCE [LARGE SCALE GENOMIC DNA]</scope>
    <source>
        <strain evidence="4">SB210</strain>
    </source>
</reference>